<dbReference type="InterPro" id="IPR035979">
    <property type="entry name" value="RBD_domain_sf"/>
</dbReference>
<protein>
    <submittedName>
        <fullName evidence="1">Uncharacterized protein</fullName>
    </submittedName>
</protein>
<name>A0ABN9STM9_9DINO</name>
<proteinExistence type="predicted"/>
<feature type="non-terminal residue" evidence="1">
    <location>
        <position position="1"/>
    </location>
</feature>
<reference evidence="1" key="1">
    <citation type="submission" date="2023-10" db="EMBL/GenBank/DDBJ databases">
        <authorList>
            <person name="Chen Y."/>
            <person name="Shah S."/>
            <person name="Dougan E. K."/>
            <person name="Thang M."/>
            <person name="Chan C."/>
        </authorList>
    </citation>
    <scope>NUCLEOTIDE SEQUENCE [LARGE SCALE GENOMIC DNA]</scope>
</reference>
<gene>
    <name evidence="1" type="ORF">PCOR1329_LOCUS32523</name>
</gene>
<dbReference type="EMBL" id="CAUYUJ010013225">
    <property type="protein sequence ID" value="CAK0835834.1"/>
    <property type="molecule type" value="Genomic_DNA"/>
</dbReference>
<evidence type="ECO:0000313" key="2">
    <source>
        <dbReference type="Proteomes" id="UP001189429"/>
    </source>
</evidence>
<dbReference type="Proteomes" id="UP001189429">
    <property type="component" value="Unassembled WGS sequence"/>
</dbReference>
<accession>A0ABN9STM9</accession>
<keyword evidence="2" id="KW-1185">Reference proteome</keyword>
<sequence>EGAQRAAYDEGSGATMRDQLRLLKDRDHRCVIMVRKIQSLGFSAPELLAGHFETFGPVQDVLVPQSQARSCKSAQSVVRQRPAHLGFVIMASAASAEAAFAEGAEHIVEGSAIILEPFDEARWQAGADRK</sequence>
<organism evidence="1 2">
    <name type="scientific">Prorocentrum cordatum</name>
    <dbReference type="NCBI Taxonomy" id="2364126"/>
    <lineage>
        <taxon>Eukaryota</taxon>
        <taxon>Sar</taxon>
        <taxon>Alveolata</taxon>
        <taxon>Dinophyceae</taxon>
        <taxon>Prorocentrales</taxon>
        <taxon>Prorocentraceae</taxon>
        <taxon>Prorocentrum</taxon>
    </lineage>
</organism>
<dbReference type="SUPFAM" id="SSF54928">
    <property type="entry name" value="RNA-binding domain, RBD"/>
    <property type="match status" value="1"/>
</dbReference>
<dbReference type="InterPro" id="IPR012677">
    <property type="entry name" value="Nucleotide-bd_a/b_plait_sf"/>
</dbReference>
<comment type="caution">
    <text evidence="1">The sequence shown here is derived from an EMBL/GenBank/DDBJ whole genome shotgun (WGS) entry which is preliminary data.</text>
</comment>
<dbReference type="Gene3D" id="3.30.70.330">
    <property type="match status" value="1"/>
</dbReference>
<evidence type="ECO:0000313" key="1">
    <source>
        <dbReference type="EMBL" id="CAK0835834.1"/>
    </source>
</evidence>